<evidence type="ECO:0000259" key="1">
    <source>
        <dbReference type="Pfam" id="PF12680"/>
    </source>
</evidence>
<keyword evidence="3" id="KW-1185">Reference proteome</keyword>
<comment type="caution">
    <text evidence="2">The sequence shown here is derived from an EMBL/GenBank/DDBJ whole genome shotgun (WGS) entry which is preliminary data.</text>
</comment>
<evidence type="ECO:0000313" key="2">
    <source>
        <dbReference type="EMBL" id="GAA2903193.1"/>
    </source>
</evidence>
<dbReference type="InterPro" id="IPR037401">
    <property type="entry name" value="SnoaL-like"/>
</dbReference>
<gene>
    <name evidence="2" type="ORF">GCM10010517_69210</name>
</gene>
<sequence length="143" mass="16105">MTESTTPAIPGPHEIFERMRQQWLGLIPDSWEDLADDVIVEVPFAPPGRRRRFEGREDFLSFAVPGRAAFPVRFDEVRNIVIHDTGNPEVIVVEYELSGTVTTTGRQASAPFIAILGVRNGKTILWREYQNPMAIAEALEPMN</sequence>
<proteinExistence type="predicted"/>
<protein>
    <recommendedName>
        <fullName evidence="1">SnoaL-like domain-containing protein</fullName>
    </recommendedName>
</protein>
<organism evidence="2 3">
    <name type="scientific">Streptosporangium fragile</name>
    <dbReference type="NCBI Taxonomy" id="46186"/>
    <lineage>
        <taxon>Bacteria</taxon>
        <taxon>Bacillati</taxon>
        <taxon>Actinomycetota</taxon>
        <taxon>Actinomycetes</taxon>
        <taxon>Streptosporangiales</taxon>
        <taxon>Streptosporangiaceae</taxon>
        <taxon>Streptosporangium</taxon>
    </lineage>
</organism>
<evidence type="ECO:0000313" key="3">
    <source>
        <dbReference type="Proteomes" id="UP001500831"/>
    </source>
</evidence>
<dbReference type="Pfam" id="PF12680">
    <property type="entry name" value="SnoaL_2"/>
    <property type="match status" value="1"/>
</dbReference>
<dbReference type="SUPFAM" id="SSF54427">
    <property type="entry name" value="NTF2-like"/>
    <property type="match status" value="1"/>
</dbReference>
<name>A0ABN3W7W7_9ACTN</name>
<dbReference type="RefSeq" id="WP_344980363.1">
    <property type="nucleotide sequence ID" value="NZ_BAAAVI010000075.1"/>
</dbReference>
<reference evidence="2 3" key="1">
    <citation type="journal article" date="2019" name="Int. J. Syst. Evol. Microbiol.">
        <title>The Global Catalogue of Microorganisms (GCM) 10K type strain sequencing project: providing services to taxonomists for standard genome sequencing and annotation.</title>
        <authorList>
            <consortium name="The Broad Institute Genomics Platform"/>
            <consortium name="The Broad Institute Genome Sequencing Center for Infectious Disease"/>
            <person name="Wu L."/>
            <person name="Ma J."/>
        </authorList>
    </citation>
    <scope>NUCLEOTIDE SEQUENCE [LARGE SCALE GENOMIC DNA]</scope>
    <source>
        <strain evidence="2 3">JCM 6242</strain>
    </source>
</reference>
<dbReference type="InterPro" id="IPR032710">
    <property type="entry name" value="NTF2-like_dom_sf"/>
</dbReference>
<feature type="domain" description="SnoaL-like" evidence="1">
    <location>
        <begin position="34"/>
        <end position="122"/>
    </location>
</feature>
<dbReference type="Gene3D" id="3.10.450.50">
    <property type="match status" value="1"/>
</dbReference>
<dbReference type="EMBL" id="BAAAVI010000075">
    <property type="protein sequence ID" value="GAA2903193.1"/>
    <property type="molecule type" value="Genomic_DNA"/>
</dbReference>
<dbReference type="Proteomes" id="UP001500831">
    <property type="component" value="Unassembled WGS sequence"/>
</dbReference>
<accession>A0ABN3W7W7</accession>